<keyword evidence="2" id="KW-1185">Reference proteome</keyword>
<name>A0A9W7ZLK5_9FUNG</name>
<protein>
    <submittedName>
        <fullName evidence="1">Uncharacterized protein</fullName>
    </submittedName>
</protein>
<sequence>MAYLFLLGTPMAIWHFMNKAKEFPVAPLISETPKQPIEIERQLAIVAESFSAFSKDSNKTKLQSFIDYFSSFFIESTKTSQQLFIDYFKALIPMLSNVLNQYNTENTTEISVEYMDLLLKADHGMGQYIAYKKQYNSQFDDVLNAAKSLISQVKVYIDNTSSPCTDSDMLLCLWKLNFSANIVLAYFVLSQTAVDKAAIGMVNSDKEVPKECVELLVDINTLVHKVLAKFTIKWQKCALSITHNKIESSIWIRT</sequence>
<evidence type="ECO:0000313" key="2">
    <source>
        <dbReference type="Proteomes" id="UP001150538"/>
    </source>
</evidence>
<evidence type="ECO:0000313" key="1">
    <source>
        <dbReference type="EMBL" id="KAJ1911153.1"/>
    </source>
</evidence>
<gene>
    <name evidence="1" type="ORF">H4219_006028</name>
</gene>
<proteinExistence type="predicted"/>
<organism evidence="1 2">
    <name type="scientific">Mycoemilia scoparia</name>
    <dbReference type="NCBI Taxonomy" id="417184"/>
    <lineage>
        <taxon>Eukaryota</taxon>
        <taxon>Fungi</taxon>
        <taxon>Fungi incertae sedis</taxon>
        <taxon>Zoopagomycota</taxon>
        <taxon>Kickxellomycotina</taxon>
        <taxon>Kickxellomycetes</taxon>
        <taxon>Kickxellales</taxon>
        <taxon>Kickxellaceae</taxon>
        <taxon>Mycoemilia</taxon>
    </lineage>
</organism>
<comment type="caution">
    <text evidence="1">The sequence shown here is derived from an EMBL/GenBank/DDBJ whole genome shotgun (WGS) entry which is preliminary data.</text>
</comment>
<dbReference type="EMBL" id="JANBPU010000482">
    <property type="protein sequence ID" value="KAJ1911153.1"/>
    <property type="molecule type" value="Genomic_DNA"/>
</dbReference>
<dbReference type="Proteomes" id="UP001150538">
    <property type="component" value="Unassembled WGS sequence"/>
</dbReference>
<dbReference type="AlphaFoldDB" id="A0A9W7ZLK5"/>
<accession>A0A9W7ZLK5</accession>
<reference evidence="1" key="1">
    <citation type="submission" date="2022-07" db="EMBL/GenBank/DDBJ databases">
        <title>Phylogenomic reconstructions and comparative analyses of Kickxellomycotina fungi.</title>
        <authorList>
            <person name="Reynolds N.K."/>
            <person name="Stajich J.E."/>
            <person name="Barry K."/>
            <person name="Grigoriev I.V."/>
            <person name="Crous P."/>
            <person name="Smith M.E."/>
        </authorList>
    </citation>
    <scope>NUCLEOTIDE SEQUENCE</scope>
    <source>
        <strain evidence="1">NBRC 100468</strain>
    </source>
</reference>